<dbReference type="InterPro" id="IPR001841">
    <property type="entry name" value="Znf_RING"/>
</dbReference>
<dbReference type="PROSITE" id="PS50089">
    <property type="entry name" value="ZF_RING_2"/>
    <property type="match status" value="1"/>
</dbReference>
<dbReference type="AlphaFoldDB" id="A0AB34IX75"/>
<dbReference type="CDD" id="cd16454">
    <property type="entry name" value="RING-H2_PA-TM-RING"/>
    <property type="match status" value="1"/>
</dbReference>
<protein>
    <recommendedName>
        <fullName evidence="15">RING-type domain-containing protein</fullName>
    </recommendedName>
</protein>
<feature type="transmembrane region" description="Helical" evidence="14">
    <location>
        <begin position="492"/>
        <end position="521"/>
    </location>
</feature>
<comment type="similarity">
    <text evidence="4">Belongs to the XK family.</text>
</comment>
<sequence>MARLQIKWSRRARDPKARARLAELTFDLLTAAISLADIAADVAVALEFAHAGRTAFLAASLAIFAIAQASYAFMFVLTFAAHLSNLQQSVVFAAALPFSQLVPVFTLLEAQTTLFAGGLRRVGLRPTQLRHAGNADSLWTLLNRKLHAHAGFLLEALVEAIPQCALQIAAVVSAREMSAVALASILLSLCVIGSKGWLAAYSIHRPTFVFNSIAIAADVACLFSSAAWVSHHMWASSETAAAAWVARAYLGLFAATVVVGVAGGLAATVYSIADDHLKARDPKQDVEFDSICFNLYLIRLFTWALSVLPCATLLATLRLALLPLLVFHSLSSEHALHHPFFDGLFAFLLADPPNRAHRLKIANSLLSLAAAAAPSLEAKLRGAPTPQLPRLVGEWLSHLGTPLPPADARPVASPPLPSPTPLLLPFPSPPPPAEREVVLMRRGTLRRTLAARAFSRRVAWVRSQLLLRSEVFRRLLRASPLAPAAAAAADRLLLAVALAALALASLLAALPLLLLLVPLGATFPFIQLGLSLASPPSDEPLLPYTLTFVYMAMLVPMALLLPAVRQFHALRSELVCTRELPDAFFCAAVPLEMQRRLAVAMGIGFNTECSVCCERIEARDAATVLRRCSHAFHTDCLAQWLRENPTCPNCRQPAPPHELTMVPFPLALAPEDDSIAGES</sequence>
<keyword evidence="5" id="KW-0808">Transferase</keyword>
<evidence type="ECO:0000256" key="5">
    <source>
        <dbReference type="ARBA" id="ARBA00022679"/>
    </source>
</evidence>
<keyword evidence="11 14" id="KW-1133">Transmembrane helix</keyword>
<keyword evidence="10" id="KW-0862">Zinc</keyword>
<evidence type="ECO:0000256" key="4">
    <source>
        <dbReference type="ARBA" id="ARBA00008789"/>
    </source>
</evidence>
<dbReference type="Pfam" id="PF13639">
    <property type="entry name" value="zf-RING_2"/>
    <property type="match status" value="1"/>
</dbReference>
<dbReference type="Pfam" id="PF09815">
    <property type="entry name" value="XK-related"/>
    <property type="match status" value="1"/>
</dbReference>
<dbReference type="EMBL" id="JBGBPQ010000016">
    <property type="protein sequence ID" value="KAL1508500.1"/>
    <property type="molecule type" value="Genomic_DNA"/>
</dbReference>
<comment type="pathway">
    <text evidence="3">Protein modification; protein ubiquitination.</text>
</comment>
<dbReference type="Gene3D" id="3.30.40.10">
    <property type="entry name" value="Zinc/RING finger domain, C3HC4 (zinc finger)"/>
    <property type="match status" value="1"/>
</dbReference>
<name>A0AB34IX75_PRYPA</name>
<keyword evidence="7" id="KW-0479">Metal-binding</keyword>
<evidence type="ECO:0000313" key="16">
    <source>
        <dbReference type="EMBL" id="KAL1508500.1"/>
    </source>
</evidence>
<feature type="transmembrane region" description="Helical" evidence="14">
    <location>
        <begin position="249"/>
        <end position="272"/>
    </location>
</feature>
<dbReference type="GO" id="GO:0008270">
    <property type="term" value="F:zinc ion binding"/>
    <property type="evidence" value="ECO:0007669"/>
    <property type="project" value="UniProtKB-KW"/>
</dbReference>
<evidence type="ECO:0000256" key="13">
    <source>
        <dbReference type="PROSITE-ProRule" id="PRU00175"/>
    </source>
</evidence>
<evidence type="ECO:0000256" key="3">
    <source>
        <dbReference type="ARBA" id="ARBA00004906"/>
    </source>
</evidence>
<dbReference type="GO" id="GO:0016740">
    <property type="term" value="F:transferase activity"/>
    <property type="evidence" value="ECO:0007669"/>
    <property type="project" value="UniProtKB-KW"/>
</dbReference>
<feature type="domain" description="RING-type" evidence="15">
    <location>
        <begin position="609"/>
        <end position="651"/>
    </location>
</feature>
<evidence type="ECO:0000313" key="17">
    <source>
        <dbReference type="Proteomes" id="UP001515480"/>
    </source>
</evidence>
<gene>
    <name evidence="16" type="ORF">AB1Y20_004601</name>
</gene>
<dbReference type="Proteomes" id="UP001515480">
    <property type="component" value="Unassembled WGS sequence"/>
</dbReference>
<evidence type="ECO:0000256" key="8">
    <source>
        <dbReference type="ARBA" id="ARBA00022771"/>
    </source>
</evidence>
<dbReference type="SMART" id="SM01197">
    <property type="entry name" value="FANCL_C"/>
    <property type="match status" value="1"/>
</dbReference>
<evidence type="ECO:0000256" key="12">
    <source>
        <dbReference type="ARBA" id="ARBA00023136"/>
    </source>
</evidence>
<dbReference type="SUPFAM" id="SSF57850">
    <property type="entry name" value="RING/U-box"/>
    <property type="match status" value="1"/>
</dbReference>
<keyword evidence="8 13" id="KW-0863">Zinc-finger</keyword>
<feature type="transmembrane region" description="Helical" evidence="14">
    <location>
        <begin position="541"/>
        <end position="561"/>
    </location>
</feature>
<accession>A0AB34IX75</accession>
<dbReference type="GO" id="GO:0005886">
    <property type="term" value="C:plasma membrane"/>
    <property type="evidence" value="ECO:0007669"/>
    <property type="project" value="UniProtKB-ARBA"/>
</dbReference>
<evidence type="ECO:0000259" key="15">
    <source>
        <dbReference type="PROSITE" id="PS50089"/>
    </source>
</evidence>
<comment type="caution">
    <text evidence="16">The sequence shown here is derived from an EMBL/GenBank/DDBJ whole genome shotgun (WGS) entry which is preliminary data.</text>
</comment>
<dbReference type="InterPro" id="IPR018629">
    <property type="entry name" value="XK-rel"/>
</dbReference>
<keyword evidence="12 14" id="KW-0472">Membrane</keyword>
<dbReference type="PANTHER" id="PTHR45768:SF18">
    <property type="entry name" value="RING-H2 FINGER PROTEIN ATL47-RELATED"/>
    <property type="match status" value="1"/>
</dbReference>
<feature type="transmembrane region" description="Helical" evidence="14">
    <location>
        <begin position="179"/>
        <end position="201"/>
    </location>
</feature>
<keyword evidence="9" id="KW-0833">Ubl conjugation pathway</keyword>
<feature type="transmembrane region" description="Helical" evidence="14">
    <location>
        <begin position="89"/>
        <end position="108"/>
    </location>
</feature>
<keyword evidence="17" id="KW-1185">Reference proteome</keyword>
<evidence type="ECO:0000256" key="7">
    <source>
        <dbReference type="ARBA" id="ARBA00022723"/>
    </source>
</evidence>
<feature type="transmembrane region" description="Helical" evidence="14">
    <location>
        <begin position="208"/>
        <end position="229"/>
    </location>
</feature>
<evidence type="ECO:0000256" key="10">
    <source>
        <dbReference type="ARBA" id="ARBA00022833"/>
    </source>
</evidence>
<evidence type="ECO:0000256" key="1">
    <source>
        <dbReference type="ARBA" id="ARBA00004141"/>
    </source>
</evidence>
<evidence type="ECO:0000256" key="2">
    <source>
        <dbReference type="ARBA" id="ARBA00004167"/>
    </source>
</evidence>
<feature type="transmembrane region" description="Helical" evidence="14">
    <location>
        <begin position="21"/>
        <end position="44"/>
    </location>
</feature>
<feature type="transmembrane region" description="Helical" evidence="14">
    <location>
        <begin position="56"/>
        <end position="77"/>
    </location>
</feature>
<evidence type="ECO:0000256" key="14">
    <source>
        <dbReference type="SAM" id="Phobius"/>
    </source>
</evidence>
<dbReference type="InterPro" id="IPR013083">
    <property type="entry name" value="Znf_RING/FYVE/PHD"/>
</dbReference>
<evidence type="ECO:0000256" key="9">
    <source>
        <dbReference type="ARBA" id="ARBA00022786"/>
    </source>
</evidence>
<evidence type="ECO:0000256" key="6">
    <source>
        <dbReference type="ARBA" id="ARBA00022692"/>
    </source>
</evidence>
<comment type="subcellular location">
    <subcellularLocation>
        <location evidence="1">Membrane</location>
        <topology evidence="1">Multi-pass membrane protein</topology>
    </subcellularLocation>
    <subcellularLocation>
        <location evidence="2">Membrane</location>
        <topology evidence="2">Single-pass membrane protein</topology>
    </subcellularLocation>
</comment>
<proteinExistence type="inferred from homology"/>
<evidence type="ECO:0000256" key="11">
    <source>
        <dbReference type="ARBA" id="ARBA00022989"/>
    </source>
</evidence>
<keyword evidence="6 14" id="KW-0812">Transmembrane</keyword>
<dbReference type="SMART" id="SM00184">
    <property type="entry name" value="RING"/>
    <property type="match status" value="1"/>
</dbReference>
<dbReference type="PANTHER" id="PTHR45768">
    <property type="entry name" value="E3 UBIQUITIN-PROTEIN LIGASE RNF13-LIKE"/>
    <property type="match status" value="1"/>
</dbReference>
<reference evidence="16 17" key="1">
    <citation type="journal article" date="2024" name="Science">
        <title>Giant polyketide synthase enzymes in the biosynthesis of giant marine polyether toxins.</title>
        <authorList>
            <person name="Fallon T.R."/>
            <person name="Shende V.V."/>
            <person name="Wierzbicki I.H."/>
            <person name="Pendleton A.L."/>
            <person name="Watervoot N.F."/>
            <person name="Auber R.P."/>
            <person name="Gonzalez D.J."/>
            <person name="Wisecaver J.H."/>
            <person name="Moore B.S."/>
        </authorList>
    </citation>
    <scope>NUCLEOTIDE SEQUENCE [LARGE SCALE GENOMIC DNA]</scope>
    <source>
        <strain evidence="16 17">12B1</strain>
    </source>
</reference>
<organism evidence="16 17">
    <name type="scientific">Prymnesium parvum</name>
    <name type="common">Toxic golden alga</name>
    <dbReference type="NCBI Taxonomy" id="97485"/>
    <lineage>
        <taxon>Eukaryota</taxon>
        <taxon>Haptista</taxon>
        <taxon>Haptophyta</taxon>
        <taxon>Prymnesiophyceae</taxon>
        <taxon>Prymnesiales</taxon>
        <taxon>Prymnesiaceae</taxon>
        <taxon>Prymnesium</taxon>
    </lineage>
</organism>